<gene>
    <name evidence="1" type="ORF">AsAng_0047840</name>
</gene>
<dbReference type="EMBL" id="AP026867">
    <property type="protein sequence ID" value="BDS14021.1"/>
    <property type="molecule type" value="Genomic_DNA"/>
</dbReference>
<accession>A0A916DWG5</accession>
<dbReference type="Proteomes" id="UP001060919">
    <property type="component" value="Chromosome"/>
</dbReference>
<protein>
    <submittedName>
        <fullName evidence="1">Uncharacterized protein</fullName>
    </submittedName>
</protein>
<sequence length="53" mass="6294">MLEVEPRRVWNEDTTNLMVPYVVFQLLELPKFCPCENKKLRKFDAAQKIQGLN</sequence>
<organism evidence="1 2">
    <name type="scientific">Aureispira anguillae</name>
    <dbReference type="NCBI Taxonomy" id="2864201"/>
    <lineage>
        <taxon>Bacteria</taxon>
        <taxon>Pseudomonadati</taxon>
        <taxon>Bacteroidota</taxon>
        <taxon>Saprospiria</taxon>
        <taxon>Saprospirales</taxon>
        <taxon>Saprospiraceae</taxon>
        <taxon>Aureispira</taxon>
    </lineage>
</organism>
<reference evidence="1" key="1">
    <citation type="submission" date="2022-09" db="EMBL/GenBank/DDBJ databases">
        <title>Aureispira anguillicida sp. nov., isolated from Leptocephalus of Japanese eel Anguilla japonica.</title>
        <authorList>
            <person name="Yuasa K."/>
            <person name="Mekata T."/>
            <person name="Ikunari K."/>
        </authorList>
    </citation>
    <scope>NUCLEOTIDE SEQUENCE</scope>
    <source>
        <strain evidence="1">EL160426</strain>
    </source>
</reference>
<dbReference type="AlphaFoldDB" id="A0A916DWG5"/>
<dbReference type="KEGG" id="aup:AsAng_0047840"/>
<evidence type="ECO:0000313" key="1">
    <source>
        <dbReference type="EMBL" id="BDS14021.1"/>
    </source>
</evidence>
<proteinExistence type="predicted"/>
<evidence type="ECO:0000313" key="2">
    <source>
        <dbReference type="Proteomes" id="UP001060919"/>
    </source>
</evidence>
<keyword evidence="2" id="KW-1185">Reference proteome</keyword>
<name>A0A916DWG5_9BACT</name>